<evidence type="ECO:0000256" key="5">
    <source>
        <dbReference type="SAM" id="MobiDB-lite"/>
    </source>
</evidence>
<feature type="transmembrane region" description="Helical" evidence="6">
    <location>
        <begin position="250"/>
        <end position="271"/>
    </location>
</feature>
<feature type="domain" description="STAS" evidence="7">
    <location>
        <begin position="431"/>
        <end position="546"/>
    </location>
</feature>
<dbReference type="InterPro" id="IPR036513">
    <property type="entry name" value="STAS_dom_sf"/>
</dbReference>
<evidence type="ECO:0000313" key="9">
    <source>
        <dbReference type="Proteomes" id="UP000693952"/>
    </source>
</evidence>
<dbReference type="SUPFAM" id="SSF52091">
    <property type="entry name" value="SpoIIaa-like"/>
    <property type="match status" value="1"/>
</dbReference>
<dbReference type="PROSITE" id="PS50801">
    <property type="entry name" value="STAS"/>
    <property type="match status" value="1"/>
</dbReference>
<feature type="transmembrane region" description="Helical" evidence="6">
    <location>
        <begin position="196"/>
        <end position="214"/>
    </location>
</feature>
<dbReference type="Gene3D" id="3.30.750.24">
    <property type="entry name" value="STAS domain"/>
    <property type="match status" value="1"/>
</dbReference>
<evidence type="ECO:0000256" key="4">
    <source>
        <dbReference type="ARBA" id="ARBA00023136"/>
    </source>
</evidence>
<feature type="transmembrane region" description="Helical" evidence="6">
    <location>
        <begin position="172"/>
        <end position="191"/>
    </location>
</feature>
<feature type="transmembrane region" description="Helical" evidence="6">
    <location>
        <begin position="94"/>
        <end position="116"/>
    </location>
</feature>
<feature type="compositionally biased region" description="Basic and acidic residues" evidence="5">
    <location>
        <begin position="544"/>
        <end position="561"/>
    </location>
</feature>
<evidence type="ECO:0000313" key="8">
    <source>
        <dbReference type="EMBL" id="QXH43268.1"/>
    </source>
</evidence>
<name>A0ABX8MXB5_9PSED</name>
<feature type="transmembrane region" description="Helical" evidence="6">
    <location>
        <begin position="376"/>
        <end position="406"/>
    </location>
</feature>
<dbReference type="CDD" id="cd07042">
    <property type="entry name" value="STAS_SulP_like_sulfate_transporter"/>
    <property type="match status" value="1"/>
</dbReference>
<feature type="transmembrane region" description="Helical" evidence="6">
    <location>
        <begin position="320"/>
        <end position="340"/>
    </location>
</feature>
<accession>A0ABX8MXB5</accession>
<dbReference type="InterPro" id="IPR001902">
    <property type="entry name" value="SLC26A/SulP_fam"/>
</dbReference>
<comment type="subcellular location">
    <subcellularLocation>
        <location evidence="1">Membrane</location>
        <topology evidence="1">Multi-pass membrane protein</topology>
    </subcellularLocation>
</comment>
<dbReference type="InterPro" id="IPR002645">
    <property type="entry name" value="STAS_dom"/>
</dbReference>
<evidence type="ECO:0000256" key="2">
    <source>
        <dbReference type="ARBA" id="ARBA00022692"/>
    </source>
</evidence>
<protein>
    <submittedName>
        <fullName evidence="8">SulP family inorganic anion transporter</fullName>
    </submittedName>
</protein>
<sequence>MSTDRGQGPATALPTRARDLLAGLSIAGLLLPEAVAYSSIAALPPQAGVIALFAGLLCYGLLGSSRFAIVSATSSSAAVLAAATLSLSDGDGQLRLGLAFALVLLTGAFFVLAGVFRLGGVTAFIAKPVLRGFAFGLALTIILKQFATVVGVHLSTGNLVRFLPQLLEQWPHWNWAGAAVAAAALLVLAICSRIPYVPGGLVAVVIGIVAGRWLDLPAHGVALIGVIELKLEVPSLPDLPFADWMRLGELAFALVMILYAESYGSISSLALKHGDRVSSNRDLLALGVSNLVSGLFHGMPAGAGYSASSANEAAGAGSRLAGLTAAAVMLLIVLTVLPYIALTPEPVLAAIVMYALGHGLSLQPLGRYFIWRRDRLLVICAVAAVLVLGVLDGLLLSVGVSILLMLRQMSSAQIQILGQLGSGHDFVDLSRHPQARQVPGVLILRPGEALFFANAERILGGALHLIRHVEAPIHSIILSLEESPNLDGTSIEALDEFFRQVSQEGKHLALARLKHDVNQALVALPSSRQYQVLLSGTSVDDTLQEGRRGGREPATGEHADHQAPGSGPRR</sequence>
<dbReference type="Pfam" id="PF01740">
    <property type="entry name" value="STAS"/>
    <property type="match status" value="1"/>
</dbReference>
<dbReference type="Proteomes" id="UP000693952">
    <property type="component" value="Chromosome"/>
</dbReference>
<dbReference type="Pfam" id="PF00916">
    <property type="entry name" value="Sulfate_transp"/>
    <property type="match status" value="1"/>
</dbReference>
<dbReference type="RefSeq" id="WP_124346607.1">
    <property type="nucleotide sequence ID" value="NZ_CP027706.1"/>
</dbReference>
<evidence type="ECO:0000256" key="3">
    <source>
        <dbReference type="ARBA" id="ARBA00022989"/>
    </source>
</evidence>
<organism evidence="8 9">
    <name type="scientific">Pseudomonas sessilinigenes</name>
    <dbReference type="NCBI Taxonomy" id="658629"/>
    <lineage>
        <taxon>Bacteria</taxon>
        <taxon>Pseudomonadati</taxon>
        <taxon>Pseudomonadota</taxon>
        <taxon>Gammaproteobacteria</taxon>
        <taxon>Pseudomonadales</taxon>
        <taxon>Pseudomonadaceae</taxon>
        <taxon>Pseudomonas</taxon>
    </lineage>
</organism>
<keyword evidence="3 6" id="KW-1133">Transmembrane helix</keyword>
<dbReference type="PANTHER" id="PTHR11814">
    <property type="entry name" value="SULFATE TRANSPORTER"/>
    <property type="match status" value="1"/>
</dbReference>
<feature type="region of interest" description="Disordered" evidence="5">
    <location>
        <begin position="541"/>
        <end position="570"/>
    </location>
</feature>
<keyword evidence="2 6" id="KW-0812">Transmembrane</keyword>
<feature type="transmembrane region" description="Helical" evidence="6">
    <location>
        <begin position="347"/>
        <end position="370"/>
    </location>
</feature>
<evidence type="ECO:0000256" key="6">
    <source>
        <dbReference type="SAM" id="Phobius"/>
    </source>
</evidence>
<dbReference type="InterPro" id="IPR011547">
    <property type="entry name" value="SLC26A/SulP_dom"/>
</dbReference>
<feature type="transmembrane region" description="Helical" evidence="6">
    <location>
        <begin position="46"/>
        <end position="62"/>
    </location>
</feature>
<keyword evidence="4 6" id="KW-0472">Membrane</keyword>
<dbReference type="EMBL" id="CP077074">
    <property type="protein sequence ID" value="QXH43268.1"/>
    <property type="molecule type" value="Genomic_DNA"/>
</dbReference>
<evidence type="ECO:0000256" key="1">
    <source>
        <dbReference type="ARBA" id="ARBA00004141"/>
    </source>
</evidence>
<reference evidence="8" key="1">
    <citation type="submission" date="2021-06" db="EMBL/GenBank/DDBJ databases">
        <title>Updating the genus Pseudomonas: Description of 43 new species and partition of the Pseudomonas putida group.</title>
        <authorList>
            <person name="Girard L."/>
            <person name="Lood C."/>
            <person name="Vandamme P."/>
            <person name="Rokni-Zadeh H."/>
            <person name="van Noort V."/>
            <person name="Hofte M."/>
            <person name="Lavigne R."/>
            <person name="De Mot R."/>
        </authorList>
    </citation>
    <scope>NUCLEOTIDE SEQUENCE</scope>
    <source>
        <strain evidence="8">CMR12a</strain>
    </source>
</reference>
<keyword evidence="9" id="KW-1185">Reference proteome</keyword>
<gene>
    <name evidence="8" type="ORF">KSS89_13935</name>
</gene>
<proteinExistence type="predicted"/>
<feature type="transmembrane region" description="Helical" evidence="6">
    <location>
        <begin position="69"/>
        <end position="88"/>
    </location>
</feature>
<feature type="transmembrane region" description="Helical" evidence="6">
    <location>
        <begin position="128"/>
        <end position="152"/>
    </location>
</feature>
<evidence type="ECO:0000259" key="7">
    <source>
        <dbReference type="PROSITE" id="PS50801"/>
    </source>
</evidence>